<dbReference type="RefSeq" id="WP_281243844.1">
    <property type="nucleotide sequence ID" value="NZ_FOXA01000054.1"/>
</dbReference>
<evidence type="ECO:0000313" key="1">
    <source>
        <dbReference type="EMBL" id="SFQ22147.1"/>
    </source>
</evidence>
<gene>
    <name evidence="1" type="ORF">SAMN04488047_1542</name>
</gene>
<sequence length="40" mass="4826">MRALYQEMVSYPTESWKPRSLRILRQELDRVAAELGFRVE</sequence>
<name>A0A1I5WRG1_9RHOB</name>
<reference evidence="1 2" key="1">
    <citation type="submission" date="2016-10" db="EMBL/GenBank/DDBJ databases">
        <authorList>
            <person name="de Groot N.N."/>
        </authorList>
    </citation>
    <scope>NUCLEOTIDE SEQUENCE [LARGE SCALE GENOMIC DNA]</scope>
    <source>
        <strain evidence="1 2">DSM 19547</strain>
    </source>
</reference>
<dbReference type="Proteomes" id="UP000199356">
    <property type="component" value="Unassembled WGS sequence"/>
</dbReference>
<dbReference type="EMBL" id="FOXA01000054">
    <property type="protein sequence ID" value="SFQ22147.1"/>
    <property type="molecule type" value="Genomic_DNA"/>
</dbReference>
<organism evidence="1 2">
    <name type="scientific">Tranquillimonas alkanivorans</name>
    <dbReference type="NCBI Taxonomy" id="441119"/>
    <lineage>
        <taxon>Bacteria</taxon>
        <taxon>Pseudomonadati</taxon>
        <taxon>Pseudomonadota</taxon>
        <taxon>Alphaproteobacteria</taxon>
        <taxon>Rhodobacterales</taxon>
        <taxon>Roseobacteraceae</taxon>
        <taxon>Tranquillimonas</taxon>
    </lineage>
</organism>
<evidence type="ECO:0000313" key="2">
    <source>
        <dbReference type="Proteomes" id="UP000199356"/>
    </source>
</evidence>
<accession>A0A1I5WRG1</accession>
<keyword evidence="2" id="KW-1185">Reference proteome</keyword>
<dbReference type="AlphaFoldDB" id="A0A1I5WRG1"/>
<protein>
    <submittedName>
        <fullName evidence="1">Uncharacterized protein</fullName>
    </submittedName>
</protein>
<proteinExistence type="predicted"/>